<dbReference type="Proteomes" id="UP000279236">
    <property type="component" value="Unassembled WGS sequence"/>
</dbReference>
<feature type="compositionally biased region" description="Acidic residues" evidence="1">
    <location>
        <begin position="98"/>
        <end position="115"/>
    </location>
</feature>
<protein>
    <submittedName>
        <fullName evidence="2">Uncharacterized protein</fullName>
    </submittedName>
</protein>
<dbReference type="RefSeq" id="XP_028474162.1">
    <property type="nucleotide sequence ID" value="XM_028617699.1"/>
</dbReference>
<feature type="compositionally biased region" description="Basic residues" evidence="1">
    <location>
        <begin position="351"/>
        <end position="389"/>
    </location>
</feature>
<evidence type="ECO:0000256" key="1">
    <source>
        <dbReference type="SAM" id="MobiDB-lite"/>
    </source>
</evidence>
<dbReference type="GeneID" id="39586485"/>
<reference evidence="2 3" key="1">
    <citation type="submission" date="2018-11" db="EMBL/GenBank/DDBJ databases">
        <title>Genome sequence of Apiotrichum porosum DSM 27194.</title>
        <authorList>
            <person name="Aliyu H."/>
            <person name="Gorte O."/>
            <person name="Ochsenreither K."/>
        </authorList>
    </citation>
    <scope>NUCLEOTIDE SEQUENCE [LARGE SCALE GENOMIC DNA]</scope>
    <source>
        <strain evidence="2 3">DSM 27194</strain>
    </source>
</reference>
<dbReference type="EMBL" id="RSCE01000011">
    <property type="protein sequence ID" value="RSH79015.1"/>
    <property type="molecule type" value="Genomic_DNA"/>
</dbReference>
<accession>A0A427XJD7</accession>
<proteinExistence type="predicted"/>
<feature type="compositionally biased region" description="Acidic residues" evidence="1">
    <location>
        <begin position="299"/>
        <end position="328"/>
    </location>
</feature>
<feature type="region of interest" description="Disordered" evidence="1">
    <location>
        <begin position="90"/>
        <end position="178"/>
    </location>
</feature>
<evidence type="ECO:0000313" key="2">
    <source>
        <dbReference type="EMBL" id="RSH79015.1"/>
    </source>
</evidence>
<feature type="region of interest" description="Disordered" evidence="1">
    <location>
        <begin position="231"/>
        <end position="389"/>
    </location>
</feature>
<name>A0A427XJD7_9TREE</name>
<feature type="compositionally biased region" description="Polar residues" evidence="1">
    <location>
        <begin position="116"/>
        <end position="134"/>
    </location>
</feature>
<comment type="caution">
    <text evidence="2">The sequence shown here is derived from an EMBL/GenBank/DDBJ whole genome shotgun (WGS) entry which is preliminary data.</text>
</comment>
<feature type="compositionally biased region" description="Basic and acidic residues" evidence="1">
    <location>
        <begin position="329"/>
        <end position="347"/>
    </location>
</feature>
<sequence length="389" mass="42361">MEFHMDDFKVSYDASGAIVMDVYAKDVLIKLHHDGAARIVRVRSGRSLPMTLVNEDLIVPRFADAPEDVSSHPATSPVVKSNAFTGAAKRASPATDDYISEVEDEEEVDELDDDTISNTDSRTSVGKVRSSASIDLSKAATRTPSPFPPAKTTPAKSTPGSAHSSLLPPPPPAWHWSSPESKLRRLHLVAEIEEKKKRRNQELKAIELAKRRKLAEAGRNMRLRALKDIEDRKAASADRAASTPPRISGGVTSPLAAMWASSPFQTSAKHGERSKVMVKMKSLSPPKVVDVFCAKDLDQDSDDSDDSEDSDDHDMAVDSDSDEEEADDEGGRDGRISSTAKKGDSRPVKSMSKKKGATKGKAKAQARSSKSKSKSKSGSHRSKRERRNF</sequence>
<feature type="compositionally biased region" description="Low complexity" evidence="1">
    <location>
        <begin position="152"/>
        <end position="166"/>
    </location>
</feature>
<keyword evidence="3" id="KW-1185">Reference proteome</keyword>
<organism evidence="2 3">
    <name type="scientific">Apiotrichum porosum</name>
    <dbReference type="NCBI Taxonomy" id="105984"/>
    <lineage>
        <taxon>Eukaryota</taxon>
        <taxon>Fungi</taxon>
        <taxon>Dikarya</taxon>
        <taxon>Basidiomycota</taxon>
        <taxon>Agaricomycotina</taxon>
        <taxon>Tremellomycetes</taxon>
        <taxon>Trichosporonales</taxon>
        <taxon>Trichosporonaceae</taxon>
        <taxon>Apiotrichum</taxon>
    </lineage>
</organism>
<gene>
    <name evidence="2" type="ORF">EHS24_001942</name>
</gene>
<evidence type="ECO:0000313" key="3">
    <source>
        <dbReference type="Proteomes" id="UP000279236"/>
    </source>
</evidence>
<dbReference type="AlphaFoldDB" id="A0A427XJD7"/>